<comment type="similarity">
    <text evidence="1 5">Belongs to the NadC/ModD family.</text>
</comment>
<dbReference type="GO" id="GO:0009435">
    <property type="term" value="P:NAD+ biosynthetic process"/>
    <property type="evidence" value="ECO:0007669"/>
    <property type="project" value="InterPro"/>
</dbReference>
<evidence type="ECO:0000256" key="4">
    <source>
        <dbReference type="ARBA" id="ARBA00022679"/>
    </source>
</evidence>
<dbReference type="FunFam" id="3.20.20.70:FF:000030">
    <property type="entry name" value="Nicotinate-nucleotide pyrophosphorylase, carboxylating"/>
    <property type="match status" value="1"/>
</dbReference>
<dbReference type="SUPFAM" id="SSF51690">
    <property type="entry name" value="Nicotinate/Quinolinate PRTase C-terminal domain-like"/>
    <property type="match status" value="1"/>
</dbReference>
<dbReference type="InterPro" id="IPR006242">
    <property type="entry name" value="ModD"/>
</dbReference>
<dbReference type="NCBIfam" id="TIGR01334">
    <property type="entry name" value="modD"/>
    <property type="match status" value="1"/>
</dbReference>
<sequence>MTTLPDALLLSLLADDAPFGDLTTEALGIGSRAARISFAARDPLTLAGGAAAARMLELAGAARVEIFAAEGAALAPGAPILAAEGSAAALHRAWKASQTLVETLSGIATRAAAMVAAARRGDPAAVVACTRKTFPGGKALCVAAVKAGGAQMHRLSLSETVLLFPEHLVFEPDPAAAIARVKARLPEKKVVVEVGSLDDALAAARAGVDVIQLEKLSPEQAAAIAAALRALPQPPVLAAAGGVTADNAEAYARAGCRVLVTTWPYLAKPADVQVRLGPLPGH</sequence>
<evidence type="ECO:0000259" key="6">
    <source>
        <dbReference type="Pfam" id="PF01729"/>
    </source>
</evidence>
<dbReference type="GO" id="GO:0004514">
    <property type="term" value="F:nicotinate-nucleotide diphosphorylase (carboxylating) activity"/>
    <property type="evidence" value="ECO:0007669"/>
    <property type="project" value="InterPro"/>
</dbReference>
<dbReference type="Proteomes" id="UP000219621">
    <property type="component" value="Unassembled WGS sequence"/>
</dbReference>
<evidence type="ECO:0000313" key="8">
    <source>
        <dbReference type="EMBL" id="SOD95301.1"/>
    </source>
</evidence>
<dbReference type="Pfam" id="PF02749">
    <property type="entry name" value="QRPTase_N"/>
    <property type="match status" value="1"/>
</dbReference>
<organism evidence="8 9">
    <name type="scientific">Caenispirillum bisanense</name>
    <dbReference type="NCBI Taxonomy" id="414052"/>
    <lineage>
        <taxon>Bacteria</taxon>
        <taxon>Pseudomonadati</taxon>
        <taxon>Pseudomonadota</taxon>
        <taxon>Alphaproteobacteria</taxon>
        <taxon>Rhodospirillales</taxon>
        <taxon>Novispirillaceae</taxon>
        <taxon>Caenispirillum</taxon>
    </lineage>
</organism>
<feature type="domain" description="Quinolinate phosphoribosyl transferase C-terminal" evidence="6">
    <location>
        <begin position="107"/>
        <end position="274"/>
    </location>
</feature>
<dbReference type="PANTHER" id="PTHR32179:SF4">
    <property type="entry name" value="PYROPHOSPHORYLASE MODD-RELATED"/>
    <property type="match status" value="1"/>
</dbReference>
<proteinExistence type="inferred from homology"/>
<keyword evidence="4 5" id="KW-0808">Transferase</keyword>
<dbReference type="SUPFAM" id="SSF54675">
    <property type="entry name" value="Nicotinate/Quinolinate PRTase N-terminal domain-like"/>
    <property type="match status" value="1"/>
</dbReference>
<reference evidence="8 9" key="1">
    <citation type="submission" date="2017-09" db="EMBL/GenBank/DDBJ databases">
        <authorList>
            <person name="Ehlers B."/>
            <person name="Leendertz F.H."/>
        </authorList>
    </citation>
    <scope>NUCLEOTIDE SEQUENCE [LARGE SCALE GENOMIC DNA]</scope>
    <source>
        <strain evidence="8 9">USBA 140</strain>
    </source>
</reference>
<keyword evidence="9" id="KW-1185">Reference proteome</keyword>
<dbReference type="GO" id="GO:0005737">
    <property type="term" value="C:cytoplasm"/>
    <property type="evidence" value="ECO:0007669"/>
    <property type="project" value="TreeGrafter"/>
</dbReference>
<evidence type="ECO:0000256" key="5">
    <source>
        <dbReference type="PIRNR" id="PIRNR006250"/>
    </source>
</evidence>
<dbReference type="InterPro" id="IPR027277">
    <property type="entry name" value="NadC/ModD"/>
</dbReference>
<dbReference type="InterPro" id="IPR013785">
    <property type="entry name" value="Aldolase_TIM"/>
</dbReference>
<dbReference type="RefSeq" id="WP_097279247.1">
    <property type="nucleotide sequence ID" value="NZ_OCNJ01000004.1"/>
</dbReference>
<dbReference type="PIRSF" id="PIRSF006250">
    <property type="entry name" value="NadC_ModD"/>
    <property type="match status" value="1"/>
</dbReference>
<evidence type="ECO:0000256" key="1">
    <source>
        <dbReference type="ARBA" id="ARBA00009400"/>
    </source>
</evidence>
<evidence type="ECO:0000256" key="2">
    <source>
        <dbReference type="ARBA" id="ARBA00019205"/>
    </source>
</evidence>
<dbReference type="InterPro" id="IPR002638">
    <property type="entry name" value="Quinolinate_PRibosylTrfase_C"/>
</dbReference>
<keyword evidence="3 5" id="KW-0328">Glycosyltransferase</keyword>
<evidence type="ECO:0000256" key="3">
    <source>
        <dbReference type="ARBA" id="ARBA00022676"/>
    </source>
</evidence>
<dbReference type="InterPro" id="IPR036068">
    <property type="entry name" value="Nicotinate_pribotase-like_C"/>
</dbReference>
<feature type="domain" description="Quinolinate phosphoribosyl transferase N-terminal" evidence="7">
    <location>
        <begin position="21"/>
        <end position="105"/>
    </location>
</feature>
<dbReference type="Gene3D" id="3.90.1170.20">
    <property type="entry name" value="Quinolinate phosphoribosyl transferase, N-terminal domain"/>
    <property type="match status" value="1"/>
</dbReference>
<dbReference type="PANTHER" id="PTHR32179">
    <property type="entry name" value="NICOTINATE-NUCLEOTIDE PYROPHOSPHORYLASE [CARBOXYLATING]"/>
    <property type="match status" value="1"/>
</dbReference>
<dbReference type="EMBL" id="OCNJ01000004">
    <property type="protein sequence ID" value="SOD95301.1"/>
    <property type="molecule type" value="Genomic_DNA"/>
</dbReference>
<dbReference type="Gene3D" id="3.20.20.70">
    <property type="entry name" value="Aldolase class I"/>
    <property type="match status" value="1"/>
</dbReference>
<dbReference type="InterPro" id="IPR022412">
    <property type="entry name" value="Quinolinate_PRibosylTrfase_N"/>
</dbReference>
<dbReference type="OrthoDB" id="8216773at2"/>
<name>A0A286GIF0_9PROT</name>
<gene>
    <name evidence="8" type="ORF">SAMN05421508_104294</name>
</gene>
<dbReference type="GO" id="GO:0034213">
    <property type="term" value="P:quinolinate catabolic process"/>
    <property type="evidence" value="ECO:0007669"/>
    <property type="project" value="TreeGrafter"/>
</dbReference>
<evidence type="ECO:0000313" key="9">
    <source>
        <dbReference type="Proteomes" id="UP000219621"/>
    </source>
</evidence>
<dbReference type="Pfam" id="PF01729">
    <property type="entry name" value="QRPTase_C"/>
    <property type="match status" value="1"/>
</dbReference>
<protein>
    <recommendedName>
        <fullName evidence="2">Putative pyrophosphorylase ModD</fullName>
    </recommendedName>
</protein>
<evidence type="ECO:0000259" key="7">
    <source>
        <dbReference type="Pfam" id="PF02749"/>
    </source>
</evidence>
<accession>A0A286GIF0</accession>
<dbReference type="InterPro" id="IPR037128">
    <property type="entry name" value="Quinolinate_PRibosylTase_N_sf"/>
</dbReference>
<dbReference type="AlphaFoldDB" id="A0A286GIF0"/>